<feature type="transmembrane region" description="Helical" evidence="7">
    <location>
        <begin position="260"/>
        <end position="282"/>
    </location>
</feature>
<feature type="transmembrane region" description="Helical" evidence="7">
    <location>
        <begin position="179"/>
        <end position="202"/>
    </location>
</feature>
<dbReference type="Pfam" id="PF00209">
    <property type="entry name" value="SNF"/>
    <property type="match status" value="2"/>
</dbReference>
<keyword evidence="3 6" id="KW-0812">Transmembrane</keyword>
<dbReference type="PANTHER" id="PTHR42948:SF1">
    <property type="entry name" value="TRANSPORTER"/>
    <property type="match status" value="1"/>
</dbReference>
<keyword evidence="5 7" id="KW-0472">Membrane</keyword>
<feature type="transmembrane region" description="Helical" evidence="7">
    <location>
        <begin position="351"/>
        <end position="369"/>
    </location>
</feature>
<feature type="transmembrane region" description="Helical" evidence="7">
    <location>
        <begin position="222"/>
        <end position="248"/>
    </location>
</feature>
<evidence type="ECO:0000256" key="1">
    <source>
        <dbReference type="ARBA" id="ARBA00004141"/>
    </source>
</evidence>
<keyword evidence="4 7" id="KW-1133">Transmembrane helix</keyword>
<evidence type="ECO:0000256" key="7">
    <source>
        <dbReference type="SAM" id="Phobius"/>
    </source>
</evidence>
<reference evidence="8" key="2">
    <citation type="submission" date="2021-04" db="EMBL/GenBank/DDBJ databases">
        <authorList>
            <person name="Liu J."/>
        </authorList>
    </citation>
    <scope>NUCLEOTIDE SEQUENCE</scope>
    <source>
        <strain evidence="8">BAD-6</strain>
    </source>
</reference>
<feature type="transmembrane region" description="Helical" evidence="7">
    <location>
        <begin position="145"/>
        <end position="167"/>
    </location>
</feature>
<keyword evidence="9" id="KW-1185">Reference proteome</keyword>
<dbReference type="InterPro" id="IPR047218">
    <property type="entry name" value="YocR/YhdH-like"/>
</dbReference>
<dbReference type="PROSITE" id="PS00610">
    <property type="entry name" value="NA_NEUROTRAN_SYMP_1"/>
    <property type="match status" value="1"/>
</dbReference>
<feature type="transmembrane region" description="Helical" evidence="7">
    <location>
        <begin position="436"/>
        <end position="457"/>
    </location>
</feature>
<dbReference type="EMBL" id="JAGSND010000005">
    <property type="protein sequence ID" value="MBR0598086.1"/>
    <property type="molecule type" value="Genomic_DNA"/>
</dbReference>
<keyword evidence="2 6" id="KW-0813">Transport</keyword>
<evidence type="ECO:0000313" key="8">
    <source>
        <dbReference type="EMBL" id="MBR0598086.1"/>
    </source>
</evidence>
<keyword evidence="6" id="KW-0769">Symport</keyword>
<dbReference type="GO" id="GO:0015293">
    <property type="term" value="F:symporter activity"/>
    <property type="evidence" value="ECO:0007669"/>
    <property type="project" value="UniProtKB-KW"/>
</dbReference>
<evidence type="ECO:0000256" key="4">
    <source>
        <dbReference type="ARBA" id="ARBA00022989"/>
    </source>
</evidence>
<comment type="similarity">
    <text evidence="6">Belongs to the sodium:neurotransmitter symporter (SNF) (TC 2.A.22) family.</text>
</comment>
<dbReference type="Proteomes" id="UP000675664">
    <property type="component" value="Unassembled WGS sequence"/>
</dbReference>
<dbReference type="PRINTS" id="PR00176">
    <property type="entry name" value="NANEUSMPORT"/>
</dbReference>
<evidence type="ECO:0000256" key="6">
    <source>
        <dbReference type="RuleBase" id="RU003732"/>
    </source>
</evidence>
<dbReference type="SUPFAM" id="SSF161070">
    <property type="entry name" value="SNF-like"/>
    <property type="match status" value="1"/>
</dbReference>
<feature type="transmembrane region" description="Helical" evidence="7">
    <location>
        <begin position="94"/>
        <end position="125"/>
    </location>
</feature>
<comment type="caution">
    <text evidence="8">The sequence shown here is derived from an EMBL/GenBank/DDBJ whole genome shotgun (WGS) entry which is preliminary data.</text>
</comment>
<feature type="transmembrane region" description="Helical" evidence="7">
    <location>
        <begin position="21"/>
        <end position="42"/>
    </location>
</feature>
<dbReference type="PROSITE" id="PS50267">
    <property type="entry name" value="NA_NEUROTRAN_SYMP_3"/>
    <property type="match status" value="1"/>
</dbReference>
<proteinExistence type="inferred from homology"/>
<comment type="subcellular location">
    <subcellularLocation>
        <location evidence="1">Membrane</location>
        <topology evidence="1">Multi-pass membrane protein</topology>
    </subcellularLocation>
</comment>
<evidence type="ECO:0000256" key="3">
    <source>
        <dbReference type="ARBA" id="ARBA00022692"/>
    </source>
</evidence>
<dbReference type="RefSeq" id="WP_227018216.1">
    <property type="nucleotide sequence ID" value="NZ_JAGSND010000005.1"/>
</dbReference>
<dbReference type="InterPro" id="IPR000175">
    <property type="entry name" value="Na/ntran_symport"/>
</dbReference>
<dbReference type="NCBIfam" id="NF037979">
    <property type="entry name" value="Na_transp"/>
    <property type="match status" value="1"/>
</dbReference>
<evidence type="ECO:0000256" key="5">
    <source>
        <dbReference type="ARBA" id="ARBA00023136"/>
    </source>
</evidence>
<feature type="transmembrane region" description="Helical" evidence="7">
    <location>
        <begin position="48"/>
        <end position="73"/>
    </location>
</feature>
<organism evidence="8 9">
    <name type="scientific">Sinanaerobacter chloroacetimidivorans</name>
    <dbReference type="NCBI Taxonomy" id="2818044"/>
    <lineage>
        <taxon>Bacteria</taxon>
        <taxon>Bacillati</taxon>
        <taxon>Bacillota</taxon>
        <taxon>Clostridia</taxon>
        <taxon>Peptostreptococcales</taxon>
        <taxon>Anaerovoracaceae</taxon>
        <taxon>Sinanaerobacter</taxon>
    </lineage>
</organism>
<feature type="transmembrane region" description="Helical" evidence="7">
    <location>
        <begin position="311"/>
        <end position="339"/>
    </location>
</feature>
<dbReference type="CDD" id="cd10336">
    <property type="entry name" value="SLC6sbd_Tyt1-Like"/>
    <property type="match status" value="1"/>
</dbReference>
<name>A0A8J7W0G2_9FIRM</name>
<reference evidence="8" key="1">
    <citation type="submission" date="2021-04" db="EMBL/GenBank/DDBJ databases">
        <title>Sinoanaerobacter chloroacetimidivorans sp. nov., an obligate anaerobic bacterium isolated from anaerobic sludge.</title>
        <authorList>
            <person name="Bao Y."/>
        </authorList>
    </citation>
    <scope>NUCLEOTIDE SEQUENCE</scope>
    <source>
        <strain evidence="8">BAD-6</strain>
    </source>
</reference>
<dbReference type="GO" id="GO:0016020">
    <property type="term" value="C:membrane"/>
    <property type="evidence" value="ECO:0007669"/>
    <property type="project" value="UniProtKB-SubCell"/>
</dbReference>
<dbReference type="PANTHER" id="PTHR42948">
    <property type="entry name" value="TRANSPORTER"/>
    <property type="match status" value="1"/>
</dbReference>
<dbReference type="InterPro" id="IPR037272">
    <property type="entry name" value="SNS_sf"/>
</dbReference>
<evidence type="ECO:0000313" key="9">
    <source>
        <dbReference type="Proteomes" id="UP000675664"/>
    </source>
</evidence>
<sequence length="459" mass="49200">MNNNNEVVIGQPKQWGSMYGFLMSAIGYAVGLGAIWRFPYLIGSNGGGIFLVVMLVMSLLIAVPLIICELTLGRSSGRTGIVGMEALAGKKSPWVAIGWFGAIAATLLMSYYVMIAGNVAHYFFLSVMGSFKGTTGADMAPMFNGLMANTPLILFYNAALLALAAFIISKGVKGGIEAFAKVALPILFLFLVILAIKSLTLSGAGEAMRWFLTPDISKLTPAVLLSALSQTFFLAGVGLSSAFVFGSYLKEDANVARSGVIIVMSNMVVALLAGTAIFPAVFTYGVEPSSGSSLVFQTMPMMFENMAGGRIFGSLFFLLLFIAAFTSVLGLVEGIVATFADKFEMDRKKMTWIMVSIMFVIGLIPVLVYSPVLGNVTLFGKDLYTDLDFLAMSILVPVGGLMISLYAAWKFGFERLMKDVNSSANSFKVTTIWKPLLAIICPIIITIVIIVGIQSVYFA</sequence>
<feature type="transmembrane region" description="Helical" evidence="7">
    <location>
        <begin position="389"/>
        <end position="409"/>
    </location>
</feature>
<dbReference type="AlphaFoldDB" id="A0A8J7W0G2"/>
<protein>
    <recommendedName>
        <fullName evidence="6">Transporter</fullName>
    </recommendedName>
</protein>
<accession>A0A8J7W0G2</accession>
<evidence type="ECO:0000256" key="2">
    <source>
        <dbReference type="ARBA" id="ARBA00022448"/>
    </source>
</evidence>
<gene>
    <name evidence="8" type="ORF">KCX82_09395</name>
</gene>